<protein>
    <recommendedName>
        <fullName evidence="1">ATP-dependent DNA helicase</fullName>
        <ecNumber evidence="1">5.6.2.3</ecNumber>
    </recommendedName>
</protein>
<dbReference type="GO" id="GO:0006310">
    <property type="term" value="P:DNA recombination"/>
    <property type="evidence" value="ECO:0007669"/>
    <property type="project" value="UniProtKB-KW"/>
</dbReference>
<comment type="cofactor">
    <cofactor evidence="1">
        <name>Mg(2+)</name>
        <dbReference type="ChEBI" id="CHEBI:18420"/>
    </cofactor>
</comment>
<feature type="domain" description="DNA helicase Pif1-like DEAD-box helicase" evidence="3">
    <location>
        <begin position="1151"/>
        <end position="1297"/>
    </location>
</feature>
<dbReference type="GO" id="GO:0043139">
    <property type="term" value="F:5'-3' DNA helicase activity"/>
    <property type="evidence" value="ECO:0007669"/>
    <property type="project" value="UniProtKB-EC"/>
</dbReference>
<dbReference type="OrthoDB" id="5210233at2759"/>
<proteinExistence type="inferred from homology"/>
<comment type="caution">
    <text evidence="6">The sequence shown here is derived from an EMBL/GenBank/DDBJ whole genome shotgun (WGS) entry which is preliminary data.</text>
</comment>
<keyword evidence="1" id="KW-0378">Hydrolase</keyword>
<dbReference type="InterPro" id="IPR051055">
    <property type="entry name" value="PIF1_helicase"/>
</dbReference>
<reference evidence="6 7" key="1">
    <citation type="submission" date="2020-01" db="EMBL/GenBank/DDBJ databases">
        <title>Identification and distribution of gene clusters putatively required for synthesis of sphingolipid metabolism inhibitors in phylogenetically diverse species of the filamentous fungus Fusarium.</title>
        <authorList>
            <person name="Kim H.-S."/>
            <person name="Busman M."/>
            <person name="Brown D.W."/>
            <person name="Divon H."/>
            <person name="Uhlig S."/>
            <person name="Proctor R.H."/>
        </authorList>
    </citation>
    <scope>NUCLEOTIDE SEQUENCE [LARGE SCALE GENOMIC DNA]</scope>
    <source>
        <strain evidence="6 7">NRRL 20459</strain>
    </source>
</reference>
<keyword evidence="1" id="KW-0227">DNA damage</keyword>
<evidence type="ECO:0000259" key="5">
    <source>
        <dbReference type="Pfam" id="PF20209"/>
    </source>
</evidence>
<evidence type="ECO:0000256" key="1">
    <source>
        <dbReference type="RuleBase" id="RU363044"/>
    </source>
</evidence>
<dbReference type="Gene3D" id="3.40.50.300">
    <property type="entry name" value="P-loop containing nucleotide triphosphate hydrolases"/>
    <property type="match status" value="1"/>
</dbReference>
<dbReference type="Pfam" id="PF20209">
    <property type="entry name" value="DUF6570"/>
    <property type="match status" value="1"/>
</dbReference>
<dbReference type="PANTHER" id="PTHR47642:SF5">
    <property type="entry name" value="ATP-DEPENDENT DNA HELICASE"/>
    <property type="match status" value="1"/>
</dbReference>
<dbReference type="SUPFAM" id="SSF52540">
    <property type="entry name" value="P-loop containing nucleoside triphosphate hydrolases"/>
    <property type="match status" value="2"/>
</dbReference>
<keyword evidence="1 6" id="KW-0347">Helicase</keyword>
<keyword evidence="1" id="KW-0234">DNA repair</keyword>
<sequence>MDDIHVSWQGQEKPAPSDLSALLSVRRSTVEGALVWLKRHNPLYADIDIDRAELDSWDAPSHGVPSQVLDRLERNEPSAREKTQTAHIVPPSERGIDDHGSGDIQEIIASLSEGRTTPGEADVGHFALGEDGDDRADNNRDRVYETESSGMFNLDGCPGIPDTEKLRYLLDSMAEVGPGEPTHGSTWVGSAKAKYGHTAEPYIAVSRGEVFADSFDTWFLAKTFPSLFPLGKGGPRQAEESSKDARGEVHPPLEPEVAAQHLVSSRNMSLEAWMKLILQRHGGRFAAHPVFPFLVFNMGVRSRNRRVSMASMRRSDFPDVERTIRDVTASRLEKARMELETCGKTVDPDVNRLLRSLSLYGYRQPMSRESRLTMRRKIKSLIIRYGIPAIWFTLNPNDITNPIKLKLAAYRTRETEEAEEFLRGLDQAYKRTRLAISDPLSSAIFFHREISMFFQHYVAVGKDSVFGRVSQYYGAVETNERGALHLHGLIWLQGNMHLSSLLSDVQGEEQAVYRQRVTEYVDSVFTEDLDEESFVRVRAGRSVTSDVSSLLEGAFQFAPAFEEEANFCAGATQIHTHSPTCVKYAIGRRGTKQNPCRFGAPWKPVEKTYFAEDGLLRLRRGHNLVNRWNKAMAVGLRHNHDISFIVTKCKGLALVYYVTNYATKVEDPVWKRVVAAQELVRLLGDDVTRDQSINGSSRTEGDGRHNRARQFLLRMANRIFTERALSQVEVVAHFQGYETEFTNSTAWTYLNVCTLYWHIFRRWPLLRRAAGEGEMDEPAGETVLLGEAGQRISLLQAYPYRGRLLEGLALYDYVSVVKLKRKGVGVRSEEVELDSAWPMSASWTQTLRQPNQLAAVCLDGYLGMDFAEEDDSYYRRAAVQHLALFIPWQAFMCESSGEINSIWETQKACLPKRIAWLADNIQLLRRSGEDVAQDARQWAAWSGEGDPIVDAVGSGSAGGNDAQGAGYRPDGVGTATRLIDVLRNAMTEKEITAGSKEISAMVKQMYHFQATALGSADDLRATVTPNHGANILGGSVFGASVPRQEQLRSIKSQQTGLSREREREIQGVQSRSGDAAAADRPDQQDDPAAHADSRIPSTSIMLGPSTSFCEIGKQVAESLTLNRRQSVALRLICRQLDRVRRDESGTPQLCQFIGGEGGTGKSRVIAAIAELFIRTGQSHRLLLTATSGTAAANIDGITIHSACRFSKDTVTRAGRAGDPDGFTSSGSAALRIDGQVKMDWQEKQVLVVDEVSMLGARTLHAVNEQLCRLRESTRDFGGIPVVIFCGDFHQFRPVQERSILLPSSTIPWGEDNGFGLEQRRQHDIAHALWGKFTTVVLLNEQVRAAQDPRLRRLLTRIRQGVQDQSDVEYLNNTCYQEGKRIPWESGITVVTPLNRNRWNLNIEATLAFRQQRQQPVRIFVSEHKWKDNEPTEEEAIMMMGQGDDSAIPVPAIFMFVPGMPVVVNKNTHQGLKLVNGASYTAQDVVPDRAHPGHHIDADTMLHLGPPAGILLASETTRDFHFVGMPAGMVLLTPTSVTIECQRKRPWQQHNVSRRGLPCAPAFACTDYKVQGRTLDRVALELRGTRTTNIDGQAIPSRCDPYSLYVQLSRCKSLDGIMLLSKAREHDLVGNTVPAEMAQAELRLEQLSEETIREAES</sequence>
<dbReference type="PANTHER" id="PTHR47642">
    <property type="entry name" value="ATP-DEPENDENT DNA HELICASE"/>
    <property type="match status" value="1"/>
</dbReference>
<dbReference type="EMBL" id="JAADYS010001445">
    <property type="protein sequence ID" value="KAF4462978.1"/>
    <property type="molecule type" value="Genomic_DNA"/>
</dbReference>
<feature type="region of interest" description="Disordered" evidence="2">
    <location>
        <begin position="1049"/>
        <end position="1098"/>
    </location>
</feature>
<dbReference type="GO" id="GO:0016787">
    <property type="term" value="F:hydrolase activity"/>
    <property type="evidence" value="ECO:0007669"/>
    <property type="project" value="UniProtKB-KW"/>
</dbReference>
<keyword evidence="7" id="KW-1185">Reference proteome</keyword>
<evidence type="ECO:0000259" key="4">
    <source>
        <dbReference type="Pfam" id="PF14214"/>
    </source>
</evidence>
<dbReference type="GO" id="GO:0000723">
    <property type="term" value="P:telomere maintenance"/>
    <property type="evidence" value="ECO:0007669"/>
    <property type="project" value="InterPro"/>
</dbReference>
<keyword evidence="1" id="KW-0547">Nucleotide-binding</keyword>
<dbReference type="Proteomes" id="UP000554235">
    <property type="component" value="Unassembled WGS sequence"/>
</dbReference>
<feature type="compositionally biased region" description="Basic and acidic residues" evidence="2">
    <location>
        <begin position="237"/>
        <end position="250"/>
    </location>
</feature>
<gene>
    <name evidence="6" type="ORF">FALBO_10205</name>
</gene>
<keyword evidence="1" id="KW-0233">DNA recombination</keyword>
<comment type="similarity">
    <text evidence="1">Belongs to the helicase family.</text>
</comment>
<name>A0A8H4PA08_9HYPO</name>
<organism evidence="6 7">
    <name type="scientific">Fusarium albosuccineum</name>
    <dbReference type="NCBI Taxonomy" id="1237068"/>
    <lineage>
        <taxon>Eukaryota</taxon>
        <taxon>Fungi</taxon>
        <taxon>Dikarya</taxon>
        <taxon>Ascomycota</taxon>
        <taxon>Pezizomycotina</taxon>
        <taxon>Sordariomycetes</taxon>
        <taxon>Hypocreomycetidae</taxon>
        <taxon>Hypocreales</taxon>
        <taxon>Nectriaceae</taxon>
        <taxon>Fusarium</taxon>
        <taxon>Fusarium decemcellulare species complex</taxon>
    </lineage>
</organism>
<dbReference type="EC" id="5.6.2.3" evidence="1"/>
<keyword evidence="1" id="KW-0067">ATP-binding</keyword>
<feature type="domain" description="DUF6570" evidence="5">
    <location>
        <begin position="3"/>
        <end position="55"/>
    </location>
</feature>
<dbReference type="InterPro" id="IPR025476">
    <property type="entry name" value="Helitron_helicase-like"/>
</dbReference>
<evidence type="ECO:0000313" key="7">
    <source>
        <dbReference type="Proteomes" id="UP000554235"/>
    </source>
</evidence>
<evidence type="ECO:0000256" key="2">
    <source>
        <dbReference type="SAM" id="MobiDB-lite"/>
    </source>
</evidence>
<comment type="catalytic activity">
    <reaction evidence="1">
        <text>ATP + H2O = ADP + phosphate + H(+)</text>
        <dbReference type="Rhea" id="RHEA:13065"/>
        <dbReference type="ChEBI" id="CHEBI:15377"/>
        <dbReference type="ChEBI" id="CHEBI:15378"/>
        <dbReference type="ChEBI" id="CHEBI:30616"/>
        <dbReference type="ChEBI" id="CHEBI:43474"/>
        <dbReference type="ChEBI" id="CHEBI:456216"/>
        <dbReference type="EC" id="5.6.2.3"/>
    </reaction>
</comment>
<dbReference type="Pfam" id="PF05970">
    <property type="entry name" value="PIF1"/>
    <property type="match status" value="1"/>
</dbReference>
<dbReference type="InterPro" id="IPR046700">
    <property type="entry name" value="DUF6570"/>
</dbReference>
<feature type="region of interest" description="Disordered" evidence="2">
    <location>
        <begin position="231"/>
        <end position="250"/>
    </location>
</feature>
<dbReference type="GO" id="GO:0006281">
    <property type="term" value="P:DNA repair"/>
    <property type="evidence" value="ECO:0007669"/>
    <property type="project" value="UniProtKB-KW"/>
</dbReference>
<dbReference type="GO" id="GO:0005524">
    <property type="term" value="F:ATP binding"/>
    <property type="evidence" value="ECO:0007669"/>
    <property type="project" value="UniProtKB-KW"/>
</dbReference>
<evidence type="ECO:0000313" key="6">
    <source>
        <dbReference type="EMBL" id="KAF4462978.1"/>
    </source>
</evidence>
<dbReference type="InterPro" id="IPR010285">
    <property type="entry name" value="DNA_helicase_pif1-like_DEAD"/>
</dbReference>
<feature type="compositionally biased region" description="Basic and acidic residues" evidence="2">
    <location>
        <begin position="1077"/>
        <end position="1093"/>
    </location>
</feature>
<dbReference type="Pfam" id="PF14214">
    <property type="entry name" value="Helitron_like_N"/>
    <property type="match status" value="1"/>
</dbReference>
<accession>A0A8H4PA08</accession>
<feature type="domain" description="Helitron helicase-like" evidence="4">
    <location>
        <begin position="273"/>
        <end position="490"/>
    </location>
</feature>
<dbReference type="InterPro" id="IPR027417">
    <property type="entry name" value="P-loop_NTPase"/>
</dbReference>
<feature type="region of interest" description="Disordered" evidence="2">
    <location>
        <begin position="76"/>
        <end position="100"/>
    </location>
</feature>
<evidence type="ECO:0000259" key="3">
    <source>
        <dbReference type="Pfam" id="PF05970"/>
    </source>
</evidence>